<dbReference type="EC" id="3.5.1.28" evidence="5"/>
<comment type="caution">
    <text evidence="5">The sequence shown here is derived from an EMBL/GenBank/DDBJ whole genome shotgun (WGS) entry which is preliminary data.</text>
</comment>
<dbReference type="SUPFAM" id="SSF53187">
    <property type="entry name" value="Zn-dependent exopeptidases"/>
    <property type="match status" value="1"/>
</dbReference>
<evidence type="ECO:0000256" key="2">
    <source>
        <dbReference type="ARBA" id="ARBA00023316"/>
    </source>
</evidence>
<dbReference type="InterPro" id="IPR003646">
    <property type="entry name" value="SH3-like_bac-type"/>
</dbReference>
<protein>
    <submittedName>
        <fullName evidence="5">N-acetylmuramoyl-L-alanine amidase</fullName>
        <ecNumber evidence="5">3.5.1.28</ecNumber>
    </submittedName>
</protein>
<gene>
    <name evidence="5" type="ORF">NDK43_32140</name>
</gene>
<evidence type="ECO:0000313" key="6">
    <source>
        <dbReference type="Proteomes" id="UP001523262"/>
    </source>
</evidence>
<keyword evidence="3" id="KW-1133">Transmembrane helix</keyword>
<organism evidence="5 6">
    <name type="scientific">Neobacillus pocheonensis</name>
    <dbReference type="NCBI Taxonomy" id="363869"/>
    <lineage>
        <taxon>Bacteria</taxon>
        <taxon>Bacillati</taxon>
        <taxon>Bacillota</taxon>
        <taxon>Bacilli</taxon>
        <taxon>Bacillales</taxon>
        <taxon>Bacillaceae</taxon>
        <taxon>Neobacillus</taxon>
    </lineage>
</organism>
<dbReference type="Proteomes" id="UP001523262">
    <property type="component" value="Unassembled WGS sequence"/>
</dbReference>
<feature type="transmembrane region" description="Helical" evidence="3">
    <location>
        <begin position="44"/>
        <end position="62"/>
    </location>
</feature>
<dbReference type="PROSITE" id="PS51781">
    <property type="entry name" value="SH3B"/>
    <property type="match status" value="1"/>
</dbReference>
<dbReference type="SMART" id="SM00287">
    <property type="entry name" value="SH3b"/>
    <property type="match status" value="1"/>
</dbReference>
<keyword evidence="1 5" id="KW-0378">Hydrolase</keyword>
<evidence type="ECO:0000256" key="1">
    <source>
        <dbReference type="ARBA" id="ARBA00022801"/>
    </source>
</evidence>
<dbReference type="CDD" id="cd02696">
    <property type="entry name" value="MurNAc-LAA"/>
    <property type="match status" value="1"/>
</dbReference>
<dbReference type="Gene3D" id="2.30.30.40">
    <property type="entry name" value="SH3 Domains"/>
    <property type="match status" value="1"/>
</dbReference>
<keyword evidence="2" id="KW-0961">Cell wall biogenesis/degradation</keyword>
<dbReference type="Gene3D" id="3.40.630.40">
    <property type="entry name" value="Zn-dependent exopeptidases"/>
    <property type="match status" value="1"/>
</dbReference>
<reference evidence="5 6" key="1">
    <citation type="submission" date="2022-06" db="EMBL/GenBank/DDBJ databases">
        <authorList>
            <person name="Jeon C.O."/>
        </authorList>
    </citation>
    <scope>NUCLEOTIDE SEQUENCE [LARGE SCALE GENOMIC DNA]</scope>
    <source>
        <strain evidence="5 6">KCTC 13943</strain>
    </source>
</reference>
<evidence type="ECO:0000256" key="3">
    <source>
        <dbReference type="SAM" id="Phobius"/>
    </source>
</evidence>
<proteinExistence type="predicted"/>
<accession>A0ABT0WJA2</accession>
<sequence length="365" mass="40577">MERNWYQDGLIKNRLFFDRILPILVLQVKKDGGSIASQMKNLRLIKVLVILVVIVLPLLVLLSQKHQIKLSSNPTGWIYNTNIKKSKTKTQTPTKNIEATVASNVLNVRENANLSSQVVGKLKLGTKVTVHEEQAGWAKIISPTSVQGWVYESYITKDVPSSHQTQPVTANPDSTGLIQNNQDSLKGKTIVLDPGHGGSDDGTTSTVGTHEKTLTLATAKVVEQKLENAGANVIMTRTNDTYVSLQHRADLLNQNHADAFISFHYNWLNDPSINGLTDFYYQKSKDNPLASDILNEVVKTTRLTNDGTRFDDLDVLRNNSQPSTLIELGFLSNKQDDSIVENSAYRDNIAQGVYLGLLDYFSIKK</sequence>
<dbReference type="PANTHER" id="PTHR30404:SF7">
    <property type="entry name" value="CELL WALL AMIDASE LYTH-RELATED"/>
    <property type="match status" value="1"/>
</dbReference>
<keyword evidence="3" id="KW-0812">Transmembrane</keyword>
<evidence type="ECO:0000259" key="4">
    <source>
        <dbReference type="PROSITE" id="PS51781"/>
    </source>
</evidence>
<dbReference type="InterPro" id="IPR050695">
    <property type="entry name" value="N-acetylmuramoyl_amidase_3"/>
</dbReference>
<dbReference type="Pfam" id="PF08239">
    <property type="entry name" value="SH3_3"/>
    <property type="match status" value="1"/>
</dbReference>
<dbReference type="EMBL" id="JAMQCR010000003">
    <property type="protein sequence ID" value="MCM2536090.1"/>
    <property type="molecule type" value="Genomic_DNA"/>
</dbReference>
<dbReference type="GO" id="GO:0008745">
    <property type="term" value="F:N-acetylmuramoyl-L-alanine amidase activity"/>
    <property type="evidence" value="ECO:0007669"/>
    <property type="project" value="UniProtKB-EC"/>
</dbReference>
<evidence type="ECO:0000313" key="5">
    <source>
        <dbReference type="EMBL" id="MCM2536090.1"/>
    </source>
</evidence>
<keyword evidence="6" id="KW-1185">Reference proteome</keyword>
<keyword evidence="3" id="KW-0472">Membrane</keyword>
<name>A0ABT0WJA2_9BACI</name>
<dbReference type="InterPro" id="IPR002508">
    <property type="entry name" value="MurNAc-LAA_cat"/>
</dbReference>
<dbReference type="PANTHER" id="PTHR30404">
    <property type="entry name" value="N-ACETYLMURAMOYL-L-ALANINE AMIDASE"/>
    <property type="match status" value="1"/>
</dbReference>
<feature type="domain" description="SH3b" evidence="4">
    <location>
        <begin position="92"/>
        <end position="159"/>
    </location>
</feature>
<dbReference type="SMART" id="SM00646">
    <property type="entry name" value="Ami_3"/>
    <property type="match status" value="1"/>
</dbReference>
<dbReference type="Pfam" id="PF01520">
    <property type="entry name" value="Amidase_3"/>
    <property type="match status" value="1"/>
</dbReference>